<gene>
    <name evidence="4" type="primary">yfgD</name>
    <name evidence="4" type="ORF">SAMEA104719789_00890</name>
</gene>
<evidence type="ECO:0000313" key="5">
    <source>
        <dbReference type="Proteomes" id="UP000262142"/>
    </source>
</evidence>
<accession>A0A383TXZ0</accession>
<evidence type="ECO:0000256" key="1">
    <source>
        <dbReference type="ARBA" id="ARBA00007198"/>
    </source>
</evidence>
<keyword evidence="5" id="KW-1185">Reference proteome</keyword>
<reference evidence="4 5" key="1">
    <citation type="submission" date="2018-09" db="EMBL/GenBank/DDBJ databases">
        <authorList>
            <consortium name="Pathogen Informatics"/>
        </authorList>
    </citation>
    <scope>NUCLEOTIDE SEQUENCE [LARGE SCALE GENOMIC DNA]</scope>
    <source>
        <strain evidence="4 5">OH-22767</strain>
    </source>
</reference>
<dbReference type="PANTHER" id="PTHR30041:SF4">
    <property type="entry name" value="ARSENATE REDUCTASE"/>
    <property type="match status" value="1"/>
</dbReference>
<protein>
    <submittedName>
        <fullName evidence="4">Arsenate reductase</fullName>
    </submittedName>
</protein>
<evidence type="ECO:0000256" key="2">
    <source>
        <dbReference type="ARBA" id="ARBA00023002"/>
    </source>
</evidence>
<dbReference type="PROSITE" id="PS51353">
    <property type="entry name" value="ARSC"/>
    <property type="match status" value="1"/>
</dbReference>
<keyword evidence="2" id="KW-0560">Oxidoreductase</keyword>
<dbReference type="EMBL" id="UNSC01000003">
    <property type="protein sequence ID" value="SZD72445.1"/>
    <property type="molecule type" value="Genomic_DNA"/>
</dbReference>
<dbReference type="GO" id="GO:0008794">
    <property type="term" value="F:arsenate reductase (glutaredoxin) activity"/>
    <property type="evidence" value="ECO:0007669"/>
    <property type="project" value="InterPro"/>
</dbReference>
<sequence length="117" mass="13629">MEKKIEIYHNPHCSKSREAKQYLENKQIPHEAILYLKTGLSAEKLKNIVGKLGFTSPLELVRTNEEIWKKEFKGKNLTEDEILQAMAENPRLIQRPILIHENKAVIARPTEEIEKIL</sequence>
<dbReference type="NCBIfam" id="TIGR00014">
    <property type="entry name" value="arsC"/>
    <property type="match status" value="1"/>
</dbReference>
<dbReference type="InterPro" id="IPR006659">
    <property type="entry name" value="Arsenate_reductase"/>
</dbReference>
<proteinExistence type="inferred from homology"/>
<dbReference type="InterPro" id="IPR006660">
    <property type="entry name" value="Arsenate_reductase-like"/>
</dbReference>
<name>A0A383TXZ0_9FLAO</name>
<dbReference type="InterPro" id="IPR036249">
    <property type="entry name" value="Thioredoxin-like_sf"/>
</dbReference>
<evidence type="ECO:0000313" key="4">
    <source>
        <dbReference type="EMBL" id="SZD72445.1"/>
    </source>
</evidence>
<dbReference type="PANTHER" id="PTHR30041">
    <property type="entry name" value="ARSENATE REDUCTASE"/>
    <property type="match status" value="1"/>
</dbReference>
<evidence type="ECO:0000256" key="3">
    <source>
        <dbReference type="PROSITE-ProRule" id="PRU01282"/>
    </source>
</evidence>
<dbReference type="OrthoDB" id="9808142at2"/>
<dbReference type="SUPFAM" id="SSF52833">
    <property type="entry name" value="Thioredoxin-like"/>
    <property type="match status" value="1"/>
</dbReference>
<dbReference type="Proteomes" id="UP000262142">
    <property type="component" value="Unassembled WGS sequence"/>
</dbReference>
<dbReference type="Gene3D" id="3.40.30.10">
    <property type="entry name" value="Glutaredoxin"/>
    <property type="match status" value="1"/>
</dbReference>
<dbReference type="Pfam" id="PF03960">
    <property type="entry name" value="ArsC"/>
    <property type="match status" value="1"/>
</dbReference>
<comment type="similarity">
    <text evidence="1 3">Belongs to the ArsC family.</text>
</comment>
<dbReference type="CDD" id="cd03034">
    <property type="entry name" value="ArsC_ArsC"/>
    <property type="match status" value="1"/>
</dbReference>
<organism evidence="4 5">
    <name type="scientific">Candidatus Ornithobacterium hominis</name>
    <dbReference type="NCBI Taxonomy" id="2497989"/>
    <lineage>
        <taxon>Bacteria</taxon>
        <taxon>Pseudomonadati</taxon>
        <taxon>Bacteroidota</taxon>
        <taxon>Flavobacteriia</taxon>
        <taxon>Flavobacteriales</taxon>
        <taxon>Weeksellaceae</taxon>
        <taxon>Ornithobacterium</taxon>
    </lineage>
</organism>
<dbReference type="AlphaFoldDB" id="A0A383TXZ0"/>